<dbReference type="RefSeq" id="WP_147654775.1">
    <property type="nucleotide sequence ID" value="NZ_BMFM01000001.1"/>
</dbReference>
<organism evidence="4 5">
    <name type="scientific">Paradevosia tibetensis</name>
    <dbReference type="NCBI Taxonomy" id="1447062"/>
    <lineage>
        <taxon>Bacteria</taxon>
        <taxon>Pseudomonadati</taxon>
        <taxon>Pseudomonadota</taxon>
        <taxon>Alphaproteobacteria</taxon>
        <taxon>Hyphomicrobiales</taxon>
        <taxon>Devosiaceae</taxon>
        <taxon>Paradevosia</taxon>
    </lineage>
</organism>
<dbReference type="GO" id="GO:0009307">
    <property type="term" value="P:DNA restriction-modification system"/>
    <property type="evidence" value="ECO:0007669"/>
    <property type="project" value="InterPro"/>
</dbReference>
<keyword evidence="5" id="KW-1185">Reference proteome</keyword>
<dbReference type="Proteomes" id="UP000321062">
    <property type="component" value="Chromosome"/>
</dbReference>
<dbReference type="Gene3D" id="3.40.50.150">
    <property type="entry name" value="Vaccinia Virus protein VP39"/>
    <property type="match status" value="2"/>
</dbReference>
<dbReference type="Pfam" id="PF02086">
    <property type="entry name" value="MethyltransfD12"/>
    <property type="match status" value="1"/>
</dbReference>
<dbReference type="PRINTS" id="PR00505">
    <property type="entry name" value="D12N6MTFRASE"/>
</dbReference>
<dbReference type="SUPFAM" id="SSF53335">
    <property type="entry name" value="S-adenosyl-L-methionine-dependent methyltransferases"/>
    <property type="match status" value="1"/>
</dbReference>
<dbReference type="GO" id="GO:0006298">
    <property type="term" value="P:mismatch repair"/>
    <property type="evidence" value="ECO:0007669"/>
    <property type="project" value="TreeGrafter"/>
</dbReference>
<dbReference type="OrthoDB" id="9805629at2"/>
<dbReference type="AlphaFoldDB" id="A0A5B9DIB6"/>
<accession>A0A5B9DIB6</accession>
<dbReference type="InterPro" id="IPR029063">
    <property type="entry name" value="SAM-dependent_MTases_sf"/>
</dbReference>
<dbReference type="GO" id="GO:1904047">
    <property type="term" value="F:S-adenosyl-L-methionine binding"/>
    <property type="evidence" value="ECO:0007669"/>
    <property type="project" value="TreeGrafter"/>
</dbReference>
<dbReference type="PANTHER" id="PTHR30481:SF4">
    <property type="entry name" value="SITE-SPECIFIC DNA-METHYLTRANSFERASE (ADENINE-SPECIFIC)"/>
    <property type="match status" value="1"/>
</dbReference>
<evidence type="ECO:0000256" key="2">
    <source>
        <dbReference type="ARBA" id="ARBA00022679"/>
    </source>
</evidence>
<dbReference type="InterPro" id="IPR012327">
    <property type="entry name" value="MeTrfase_D12"/>
</dbReference>
<keyword evidence="3" id="KW-0949">S-adenosyl-L-methionine</keyword>
<keyword evidence="2" id="KW-0808">Transferase</keyword>
<reference evidence="4 5" key="1">
    <citation type="journal article" date="2015" name="Int. J. Syst. Evol. Microbiol.">
        <title>Youhaiella tibetensis gen. nov., sp. nov., isolated from subsurface sediment.</title>
        <authorList>
            <person name="Wang Y.X."/>
            <person name="Huang F.Q."/>
            <person name="Nogi Y."/>
            <person name="Pang S.J."/>
            <person name="Wang P.K."/>
            <person name="Lv J."/>
        </authorList>
    </citation>
    <scope>NUCLEOTIDE SEQUENCE [LARGE SCALE GENOMIC DNA]</scope>
    <source>
        <strain evidence="5">fig4</strain>
    </source>
</reference>
<gene>
    <name evidence="4" type="ORF">FNA67_01185</name>
</gene>
<evidence type="ECO:0000256" key="3">
    <source>
        <dbReference type="ARBA" id="ARBA00022691"/>
    </source>
</evidence>
<proteinExistence type="predicted"/>
<dbReference type="EMBL" id="CP041690">
    <property type="protein sequence ID" value="QEE18874.1"/>
    <property type="molecule type" value="Genomic_DNA"/>
</dbReference>
<evidence type="ECO:0000313" key="4">
    <source>
        <dbReference type="EMBL" id="QEE18874.1"/>
    </source>
</evidence>
<name>A0A5B9DIB6_9HYPH</name>
<dbReference type="GO" id="GO:0043565">
    <property type="term" value="F:sequence-specific DNA binding"/>
    <property type="evidence" value="ECO:0007669"/>
    <property type="project" value="TreeGrafter"/>
</dbReference>
<dbReference type="GO" id="GO:0009007">
    <property type="term" value="F:site-specific DNA-methyltransferase (adenine-specific) activity"/>
    <property type="evidence" value="ECO:0007669"/>
    <property type="project" value="UniProtKB-EC"/>
</dbReference>
<keyword evidence="1 4" id="KW-0489">Methyltransferase</keyword>
<evidence type="ECO:0000256" key="1">
    <source>
        <dbReference type="ARBA" id="ARBA00022603"/>
    </source>
</evidence>
<dbReference type="KEGG" id="yti:FNA67_01185"/>
<protein>
    <submittedName>
        <fullName evidence="4">DNA adenine methylase</fullName>
    </submittedName>
</protein>
<sequence>MKPMRPVLRWHGGKWLLAPWVIEHFPRHRVYVEPFGGAASVLLRKERSFGEVYNDLDDQVVALFRILRDPAKASLLADAIRLTPFARREFEAAYEPADDEMEVARRLIVRAFMGFGSNAHSASSRSRTGFRANSWASGTVGPREWATYPDHLRDVVDRFRGVVVEHREALDCMRQHDGPETLHYVDPPYVASTRSPANKYDLKHRMYRHELTDADHQVLLAALCGLSGMVVLSGYPSPIYENALTDWRRVERMALADGARPRTEVLWLNPACAARLRREGVSEQLALEGLEV</sequence>
<dbReference type="REBASE" id="353535">
    <property type="entry name" value="M.Ytifig4ORF1185P"/>
</dbReference>
<evidence type="ECO:0000313" key="5">
    <source>
        <dbReference type="Proteomes" id="UP000321062"/>
    </source>
</evidence>
<dbReference type="PANTHER" id="PTHR30481">
    <property type="entry name" value="DNA ADENINE METHYLASE"/>
    <property type="match status" value="1"/>
</dbReference>
<dbReference type="GO" id="GO:0032259">
    <property type="term" value="P:methylation"/>
    <property type="evidence" value="ECO:0007669"/>
    <property type="project" value="UniProtKB-KW"/>
</dbReference>